<feature type="signal peptide" evidence="11">
    <location>
        <begin position="1"/>
        <end position="21"/>
    </location>
</feature>
<dbReference type="InterPro" id="IPR013519">
    <property type="entry name" value="Int_alpha_beta-p"/>
</dbReference>
<evidence type="ECO:0000256" key="11">
    <source>
        <dbReference type="RuleBase" id="RU003762"/>
    </source>
</evidence>
<keyword evidence="4" id="KW-0677">Repeat</keyword>
<proteinExistence type="inferred from homology"/>
<dbReference type="PROSITE" id="PS51470">
    <property type="entry name" value="FG_GAP"/>
    <property type="match status" value="1"/>
</dbReference>
<keyword evidence="6 11" id="KW-0401">Integrin</keyword>
<dbReference type="SMART" id="SM00191">
    <property type="entry name" value="Int_alpha"/>
    <property type="match status" value="5"/>
</dbReference>
<dbReference type="PANTHER" id="PTHR23220:SF83">
    <property type="entry name" value="INTEGRIN ALPHA-PS3-RELATED"/>
    <property type="match status" value="1"/>
</dbReference>
<dbReference type="InterPro" id="IPR032695">
    <property type="entry name" value="Integrin_dom_sf"/>
</dbReference>
<dbReference type="GO" id="GO:0009897">
    <property type="term" value="C:external side of plasma membrane"/>
    <property type="evidence" value="ECO:0007669"/>
    <property type="project" value="TreeGrafter"/>
</dbReference>
<reference evidence="12" key="1">
    <citation type="submission" date="2014-05" db="EMBL/GenBank/DDBJ databases">
        <authorList>
            <person name="Chronopoulou M."/>
        </authorList>
    </citation>
    <scope>NUCLEOTIDE SEQUENCE</scope>
    <source>
        <tissue evidence="12">Whole organism</tissue>
    </source>
</reference>
<dbReference type="InterPro" id="IPR000413">
    <property type="entry name" value="Integrin_alpha"/>
</dbReference>
<sequence>MNSILQFFSLLFATSFQHIHCIRHASVFDDRHPLIVSLPQNNEANHFGYNLDWVKENSNLVSIFVGAPKKEEGGGLYKCSVDWEIETKECVDISPNNMADQYNEDWSNQLLGITVSAWNKDFWSCAPSFQRPHVQSWDSNLVLNYSSLIGHCFVYDESNDYKNPRRVIPLENSTMFYGWKKFKSDYPYGALYAQAGMSIFRDNERVYLGAPGAWNWTGSIVTVNNNDFSASTLHQPWSTWNEVTFEFDGPTLNDYSGYAIDSGSFSKRNSEKLVAIGAPRHGKTRAGAVFIGHYTSGKKDIDSRYQIDGYQLGEYFGGSIVCMDLDGDGADEIVIGSPLYNGRSSRKKRQSLSNFFEMEEQYDVGRVSIFTFDEQYNRFIRVASVSGEVSRGRFGSSLLNAGDLNGDGNEDLIVGSPYEDEGRGAIRLYLGNSKRIINRDFVQTIKANSMDRKLFGFGISFAKALDIDDNSVRDIAVGSNGKRGEGGSVVILRGRPTGYIKLYAEPSVDEIDFSTTKELSLLICVELKSRIQSDMNYISKAKISIEGDSRTILNNKHSFWSSNFIRVEQNLKQCFPKITVNLSPSLNPGPDEDSLIFNIRAETEEWDVFCSHCGITEPSRDVLEIPFIMDCFVDDGGTMRCYNDLGVSAYITEIRSEPTTYIMGSTDIITLNIDVTNNENSDPAFQPMVKILYPKELSLVRNLNQCKNIKSTHKLVCSLKGPIRPGGKSSFKIEFDTKNLVGSPFDGPRQLVFPEISVYSKSLYAEDNNNFNNREKLSIDLVSEADFHILVEDEGKLTNSSVYFNSFNIKKKLQTPMHEIQTEILIPVSDDKGNLFVYDELIRIENPLGEKLPCDQKIIMQKNPDLVSNKANTISCYQNSIRCLQIKCPGISIHSQDESAHVSLRFSFNERFIRTIINNQHEGSSPLYIEIEGRVLSGYLKQELNVSPDTAIMKALLTPQKTIRTMFLLMTVGVCVFLSILFLIIIIFILYKCKVFDRKSIEQMEEEDEPMMDDFN</sequence>
<dbReference type="PRINTS" id="PR01185">
    <property type="entry name" value="INTEGRINA"/>
</dbReference>
<comment type="subcellular location">
    <subcellularLocation>
        <location evidence="1 11">Membrane</location>
        <topology evidence="1 11">Single-pass type I membrane protein</topology>
    </subcellularLocation>
</comment>
<dbReference type="GO" id="GO:0007157">
    <property type="term" value="P:heterophilic cell-cell adhesion via plasma membrane cell adhesion molecules"/>
    <property type="evidence" value="ECO:0007669"/>
    <property type="project" value="UniProtKB-ARBA"/>
</dbReference>
<dbReference type="AlphaFoldDB" id="A0A0K2UF36"/>
<keyword evidence="7 11" id="KW-0472">Membrane</keyword>
<evidence type="ECO:0000256" key="2">
    <source>
        <dbReference type="ARBA" id="ARBA00008054"/>
    </source>
</evidence>
<evidence type="ECO:0000256" key="3">
    <source>
        <dbReference type="ARBA" id="ARBA00022729"/>
    </source>
</evidence>
<dbReference type="EMBL" id="HACA01019329">
    <property type="protein sequence ID" value="CDW36690.1"/>
    <property type="molecule type" value="Transcribed_RNA"/>
</dbReference>
<organism evidence="12">
    <name type="scientific">Lepeophtheirus salmonis</name>
    <name type="common">Salmon louse</name>
    <name type="synonym">Caligus salmonis</name>
    <dbReference type="NCBI Taxonomy" id="72036"/>
    <lineage>
        <taxon>Eukaryota</taxon>
        <taxon>Metazoa</taxon>
        <taxon>Ecdysozoa</taxon>
        <taxon>Arthropoda</taxon>
        <taxon>Crustacea</taxon>
        <taxon>Multicrustacea</taxon>
        <taxon>Hexanauplia</taxon>
        <taxon>Copepoda</taxon>
        <taxon>Siphonostomatoida</taxon>
        <taxon>Caligidae</taxon>
        <taxon>Lepeophtheirus</taxon>
    </lineage>
</organism>
<feature type="repeat" description="FG-GAP" evidence="10">
    <location>
        <begin position="380"/>
        <end position="438"/>
    </location>
</feature>
<feature type="transmembrane region" description="Helical" evidence="11">
    <location>
        <begin position="966"/>
        <end position="991"/>
    </location>
</feature>
<dbReference type="InterPro" id="IPR013517">
    <property type="entry name" value="FG-GAP"/>
</dbReference>
<keyword evidence="11" id="KW-0812">Transmembrane</keyword>
<dbReference type="Gene3D" id="2.130.10.130">
    <property type="entry name" value="Integrin alpha, N-terminal"/>
    <property type="match status" value="1"/>
</dbReference>
<keyword evidence="5 11" id="KW-0130">Cell adhesion</keyword>
<dbReference type="GO" id="GO:0007229">
    <property type="term" value="P:integrin-mediated signaling pathway"/>
    <property type="evidence" value="ECO:0007669"/>
    <property type="project" value="UniProtKB-KW"/>
</dbReference>
<dbReference type="GO" id="GO:0033627">
    <property type="term" value="P:cell adhesion mediated by integrin"/>
    <property type="evidence" value="ECO:0007669"/>
    <property type="project" value="TreeGrafter"/>
</dbReference>
<evidence type="ECO:0000256" key="8">
    <source>
        <dbReference type="ARBA" id="ARBA00023170"/>
    </source>
</evidence>
<evidence type="ECO:0000256" key="4">
    <source>
        <dbReference type="ARBA" id="ARBA00022737"/>
    </source>
</evidence>
<dbReference type="Gene3D" id="2.60.40.1510">
    <property type="entry name" value="ntegrin, alpha v. Chain A, domain 3"/>
    <property type="match status" value="1"/>
</dbReference>
<dbReference type="SUPFAM" id="SSF69179">
    <property type="entry name" value="Integrin domains"/>
    <property type="match status" value="1"/>
</dbReference>
<evidence type="ECO:0000256" key="1">
    <source>
        <dbReference type="ARBA" id="ARBA00004479"/>
    </source>
</evidence>
<dbReference type="InterPro" id="IPR028994">
    <property type="entry name" value="Integrin_alpha_N"/>
</dbReference>
<keyword evidence="3 11" id="KW-0732">Signal</keyword>
<evidence type="ECO:0000256" key="10">
    <source>
        <dbReference type="PROSITE-ProRule" id="PRU00803"/>
    </source>
</evidence>
<name>A0A0K2UF36_LEPSM</name>
<gene>
    <name evidence="12" type="primary">ITGA2B</name>
</gene>
<evidence type="ECO:0000256" key="6">
    <source>
        <dbReference type="ARBA" id="ARBA00023037"/>
    </source>
</evidence>
<dbReference type="PANTHER" id="PTHR23220">
    <property type="entry name" value="INTEGRIN ALPHA"/>
    <property type="match status" value="1"/>
</dbReference>
<dbReference type="SUPFAM" id="SSF69318">
    <property type="entry name" value="Integrin alpha N-terminal domain"/>
    <property type="match status" value="1"/>
</dbReference>
<accession>A0A0K2UF36</accession>
<evidence type="ECO:0000256" key="5">
    <source>
        <dbReference type="ARBA" id="ARBA00022889"/>
    </source>
</evidence>
<keyword evidence="9" id="KW-0325">Glycoprotein</keyword>
<evidence type="ECO:0000313" key="12">
    <source>
        <dbReference type="EMBL" id="CDW36690.1"/>
    </source>
</evidence>
<dbReference type="GO" id="GO:0007160">
    <property type="term" value="P:cell-matrix adhesion"/>
    <property type="evidence" value="ECO:0007669"/>
    <property type="project" value="TreeGrafter"/>
</dbReference>
<comment type="similarity">
    <text evidence="2 11">Belongs to the integrin alpha chain family.</text>
</comment>
<keyword evidence="11" id="KW-1133">Transmembrane helix</keyword>
<feature type="chain" id="PRO_5005393113" evidence="11">
    <location>
        <begin position="22"/>
        <end position="1016"/>
    </location>
</feature>
<evidence type="ECO:0000256" key="7">
    <source>
        <dbReference type="ARBA" id="ARBA00023136"/>
    </source>
</evidence>
<dbReference type="Gene3D" id="1.20.5.930">
    <property type="entry name" value="Bicelle-embedded integrin alpha(iib) transmembrane segment"/>
    <property type="match status" value="1"/>
</dbReference>
<dbReference type="GO" id="GO:0005178">
    <property type="term" value="F:integrin binding"/>
    <property type="evidence" value="ECO:0007669"/>
    <property type="project" value="TreeGrafter"/>
</dbReference>
<protein>
    <submittedName>
        <fullName evidence="12">Integrin, alpha 2b (Platelet glycoprotein IIb of IIb/IIIa complex, antigen CD41) [Ovis aries]</fullName>
    </submittedName>
</protein>
<dbReference type="OrthoDB" id="6362691at2759"/>
<dbReference type="GO" id="GO:0008305">
    <property type="term" value="C:integrin complex"/>
    <property type="evidence" value="ECO:0007669"/>
    <property type="project" value="InterPro"/>
</dbReference>
<evidence type="ECO:0000256" key="9">
    <source>
        <dbReference type="ARBA" id="ARBA00023180"/>
    </source>
</evidence>
<keyword evidence="8 11" id="KW-0675">Receptor</keyword>
<dbReference type="Pfam" id="PF01839">
    <property type="entry name" value="FG-GAP"/>
    <property type="match status" value="1"/>
</dbReference>